<evidence type="ECO:0000313" key="4">
    <source>
        <dbReference type="Proteomes" id="UP001465755"/>
    </source>
</evidence>
<protein>
    <submittedName>
        <fullName evidence="3">Uncharacterized protein</fullName>
    </submittedName>
</protein>
<organism evidence="3 4">
    <name type="scientific">Symbiochloris irregularis</name>
    <dbReference type="NCBI Taxonomy" id="706552"/>
    <lineage>
        <taxon>Eukaryota</taxon>
        <taxon>Viridiplantae</taxon>
        <taxon>Chlorophyta</taxon>
        <taxon>core chlorophytes</taxon>
        <taxon>Trebouxiophyceae</taxon>
        <taxon>Trebouxiales</taxon>
        <taxon>Trebouxiaceae</taxon>
        <taxon>Symbiochloris</taxon>
    </lineage>
</organism>
<reference evidence="3 4" key="1">
    <citation type="journal article" date="2024" name="Nat. Commun.">
        <title>Phylogenomics reveals the evolutionary origins of lichenization in chlorophyte algae.</title>
        <authorList>
            <person name="Puginier C."/>
            <person name="Libourel C."/>
            <person name="Otte J."/>
            <person name="Skaloud P."/>
            <person name="Haon M."/>
            <person name="Grisel S."/>
            <person name="Petersen M."/>
            <person name="Berrin J.G."/>
            <person name="Delaux P.M."/>
            <person name="Dal Grande F."/>
            <person name="Keller J."/>
        </authorList>
    </citation>
    <scope>NUCLEOTIDE SEQUENCE [LARGE SCALE GENOMIC DNA]</scope>
    <source>
        <strain evidence="3 4">SAG 2036</strain>
    </source>
</reference>
<keyword evidence="4" id="KW-1185">Reference proteome</keyword>
<dbReference type="PANTHER" id="PTHR23084:SF263">
    <property type="entry name" value="MORN REPEAT-CONTAINING PROTEIN 1"/>
    <property type="match status" value="1"/>
</dbReference>
<comment type="caution">
    <text evidence="3">The sequence shown here is derived from an EMBL/GenBank/DDBJ whole genome shotgun (WGS) entry which is preliminary data.</text>
</comment>
<feature type="region of interest" description="Disordered" evidence="2">
    <location>
        <begin position="567"/>
        <end position="593"/>
    </location>
</feature>
<proteinExistence type="predicted"/>
<dbReference type="Gene3D" id="2.20.110.10">
    <property type="entry name" value="Histone H3 K4-specific methyltransferase SET7/9 N-terminal domain"/>
    <property type="match status" value="3"/>
</dbReference>
<feature type="region of interest" description="Disordered" evidence="2">
    <location>
        <begin position="128"/>
        <end position="170"/>
    </location>
</feature>
<gene>
    <name evidence="3" type="ORF">WJX73_004410</name>
</gene>
<name>A0AAW1P4C5_9CHLO</name>
<sequence length="593" mass="63049">MIFRSRKAESVRSQPIATLRPKQAEQSESAVEEQAPDLSPTSKSGAGLRSIREDGILHEQHSTRRSPDSGQDAHSSFSLSNSLDTSSLAGEGVPSSKPPSLDRHTPSTSEAQTDHLYWMAALESLGNEEAARQSASTLAPRPGFDQASAVGPAPDAVSRHKDRHKKPSPAAVCAPMAEVPGQQAHPRQSPAIAWGLSQAQDGASEPSNSWPSNSPLRQGAERGPDDTAAAHAGPAAAEFSTGPTSRENATGDFTFANGDCYCGGVMHGMPRGVPHGTGLYRYSNGGCYAGQWHRGHFCGHGIQVFPGGTVSIGSYQHGTAHGLAMCLYTDGAVFEGEFQAGWPHGRGMHKGADGSIYVGTYKQGRRHGRGGCLFANGDRYWGTWVEDQPTGLGSYCSALGQVFQGEFSEGSKDGWGMSISAGGHCFGGRWSEGAPMWYEACSREDAQVARGQLSRPLRQKRMIIALAAAKQARQAAIESVQLSAAHSHNVRSPLKAIVRHSKEASEAAEEVTCALRPKMMSPRLHADSAAPLSPTHRRPGAQQYPWPRPSRAVFRAWQCLASEPAAMHRAPASVAGGSSKSSHRDQGSDHRGC</sequence>
<feature type="compositionally biased region" description="Low complexity" evidence="2">
    <location>
        <begin position="75"/>
        <end position="88"/>
    </location>
</feature>
<dbReference type="Proteomes" id="UP001465755">
    <property type="component" value="Unassembled WGS sequence"/>
</dbReference>
<dbReference type="GO" id="GO:0016020">
    <property type="term" value="C:membrane"/>
    <property type="evidence" value="ECO:0007669"/>
    <property type="project" value="UniProtKB-ARBA"/>
</dbReference>
<dbReference type="PANTHER" id="PTHR23084">
    <property type="entry name" value="PHOSPHATIDYLINOSITOL-4-PHOSPHATE 5-KINASE RELATED"/>
    <property type="match status" value="1"/>
</dbReference>
<evidence type="ECO:0000256" key="1">
    <source>
        <dbReference type="ARBA" id="ARBA00022737"/>
    </source>
</evidence>
<dbReference type="SUPFAM" id="SSF82185">
    <property type="entry name" value="Histone H3 K4-specific methyltransferase SET7/9 N-terminal domain"/>
    <property type="match status" value="2"/>
</dbReference>
<accession>A0AAW1P4C5</accession>
<dbReference type="InterPro" id="IPR003409">
    <property type="entry name" value="MORN"/>
</dbReference>
<feature type="compositionally biased region" description="Low complexity" evidence="2">
    <location>
        <begin position="204"/>
        <end position="215"/>
    </location>
</feature>
<dbReference type="EMBL" id="JALJOQ010000055">
    <property type="protein sequence ID" value="KAK9803827.1"/>
    <property type="molecule type" value="Genomic_DNA"/>
</dbReference>
<dbReference type="AlphaFoldDB" id="A0AAW1P4C5"/>
<feature type="compositionally biased region" description="Basic and acidic residues" evidence="2">
    <location>
        <begin position="582"/>
        <end position="593"/>
    </location>
</feature>
<dbReference type="Pfam" id="PF02493">
    <property type="entry name" value="MORN"/>
    <property type="match status" value="6"/>
</dbReference>
<feature type="region of interest" description="Disordered" evidence="2">
    <location>
        <begin position="525"/>
        <end position="547"/>
    </location>
</feature>
<feature type="compositionally biased region" description="Basic and acidic residues" evidence="2">
    <location>
        <begin position="1"/>
        <end position="10"/>
    </location>
</feature>
<feature type="region of interest" description="Disordered" evidence="2">
    <location>
        <begin position="198"/>
        <end position="250"/>
    </location>
</feature>
<feature type="region of interest" description="Disordered" evidence="2">
    <location>
        <begin position="1"/>
        <end position="112"/>
    </location>
</feature>
<feature type="compositionally biased region" description="Basic and acidic residues" evidence="2">
    <location>
        <begin position="50"/>
        <end position="67"/>
    </location>
</feature>
<keyword evidence="1" id="KW-0677">Repeat</keyword>
<evidence type="ECO:0000256" key="2">
    <source>
        <dbReference type="SAM" id="MobiDB-lite"/>
    </source>
</evidence>
<evidence type="ECO:0000313" key="3">
    <source>
        <dbReference type="EMBL" id="KAK9803827.1"/>
    </source>
</evidence>
<dbReference type="SMART" id="SM00698">
    <property type="entry name" value="MORN"/>
    <property type="match status" value="4"/>
</dbReference>